<dbReference type="InterPro" id="IPR029058">
    <property type="entry name" value="AB_hydrolase_fold"/>
</dbReference>
<sequence>MTTPTDLVVVLPGILGSTLRHRDALVWAPSAGSALRAIRTFGRNIRDLQLPDGLGDEHPGDNVKPVGLMPDVHVLPGIWTPIKGYDRLLARLRSIGYRESSHDPGAPPGNLLPIAYDWRLSNRYNGRRLARIVEPALQRWREQGGAYTDAKVSFVCHSMGGLVARWYIEQCGGAETTRKLITIGTPYRGSAKALEQMINGAHKGIGRLGVDLTDLVRSMPSMYQLLPEYACIEQPGGLANTTEISLPELPAGKIADGARFHTLLAEAEADRRASLADTHAIVGIHQPTATTAHLTGSRVELRNTYGAEDLYGDATVPIVAATRPDVPMNSPLLRRVPDQHGNLQRNNAVLDEIHGILTASPITVRAPHTTALRVDAPDLILAGEALPVSVAITGDDPQPVRITVTTENRKITDSRITRPRDGTPTTTSIEGLPPGAYSIDVTGLTPNSTIAPVSSDILVWE</sequence>
<organism evidence="2 3">
    <name type="scientific">Paractinoplanes rishiriensis</name>
    <dbReference type="NCBI Taxonomy" id="1050105"/>
    <lineage>
        <taxon>Bacteria</taxon>
        <taxon>Bacillati</taxon>
        <taxon>Actinomycetota</taxon>
        <taxon>Actinomycetes</taxon>
        <taxon>Micromonosporales</taxon>
        <taxon>Micromonosporaceae</taxon>
        <taxon>Paractinoplanes</taxon>
    </lineage>
</organism>
<dbReference type="Proteomes" id="UP000636960">
    <property type="component" value="Unassembled WGS sequence"/>
</dbReference>
<dbReference type="InterPro" id="IPR003386">
    <property type="entry name" value="LACT/PDAT_acylTrfase"/>
</dbReference>
<keyword evidence="3" id="KW-1185">Reference proteome</keyword>
<gene>
    <name evidence="2" type="ORF">Ari01nite_96030</name>
</gene>
<comment type="caution">
    <text evidence="2">The sequence shown here is derived from an EMBL/GenBank/DDBJ whole genome shotgun (WGS) entry which is preliminary data.</text>
</comment>
<proteinExistence type="predicted"/>
<dbReference type="RefSeq" id="WP_203791201.1">
    <property type="nucleotide sequence ID" value="NZ_BOMV01000121.1"/>
</dbReference>
<dbReference type="GO" id="GO:0008374">
    <property type="term" value="F:O-acyltransferase activity"/>
    <property type="evidence" value="ECO:0007669"/>
    <property type="project" value="InterPro"/>
</dbReference>
<name>A0A919KBI9_9ACTN</name>
<dbReference type="SUPFAM" id="SSF53474">
    <property type="entry name" value="alpha/beta-Hydrolases"/>
    <property type="match status" value="1"/>
</dbReference>
<reference evidence="2" key="1">
    <citation type="submission" date="2021-01" db="EMBL/GenBank/DDBJ databases">
        <title>Whole genome shotgun sequence of Actinoplanes rishiriensis NBRC 108556.</title>
        <authorList>
            <person name="Komaki H."/>
            <person name="Tamura T."/>
        </authorList>
    </citation>
    <scope>NUCLEOTIDE SEQUENCE</scope>
    <source>
        <strain evidence="2">NBRC 108556</strain>
    </source>
</reference>
<dbReference type="EMBL" id="BOMV01000121">
    <property type="protein sequence ID" value="GIF02139.1"/>
    <property type="molecule type" value="Genomic_DNA"/>
</dbReference>
<accession>A0A919KBI9</accession>
<dbReference type="GO" id="GO:0006629">
    <property type="term" value="P:lipid metabolic process"/>
    <property type="evidence" value="ECO:0007669"/>
    <property type="project" value="InterPro"/>
</dbReference>
<evidence type="ECO:0008006" key="4">
    <source>
        <dbReference type="Google" id="ProtNLM"/>
    </source>
</evidence>
<dbReference type="PANTHER" id="PTHR11440">
    <property type="entry name" value="LECITHIN-CHOLESTEROL ACYLTRANSFERASE-RELATED"/>
    <property type="match status" value="1"/>
</dbReference>
<dbReference type="AlphaFoldDB" id="A0A919KBI9"/>
<evidence type="ECO:0000313" key="2">
    <source>
        <dbReference type="EMBL" id="GIF02139.1"/>
    </source>
</evidence>
<protein>
    <recommendedName>
        <fullName evidence="4">Lecithin:cholesterol acyltransferase</fullName>
    </recommendedName>
</protein>
<dbReference type="Gene3D" id="3.40.50.1820">
    <property type="entry name" value="alpha/beta hydrolase"/>
    <property type="match status" value="1"/>
</dbReference>
<dbReference type="Pfam" id="PF02450">
    <property type="entry name" value="LCAT"/>
    <property type="match status" value="1"/>
</dbReference>
<evidence type="ECO:0000313" key="3">
    <source>
        <dbReference type="Proteomes" id="UP000636960"/>
    </source>
</evidence>
<feature type="region of interest" description="Disordered" evidence="1">
    <location>
        <begin position="415"/>
        <end position="434"/>
    </location>
</feature>
<evidence type="ECO:0000256" key="1">
    <source>
        <dbReference type="SAM" id="MobiDB-lite"/>
    </source>
</evidence>